<gene>
    <name evidence="3" type="ORF">FBY41_1885</name>
</gene>
<proteinExistence type="predicted"/>
<evidence type="ECO:0000313" key="4">
    <source>
        <dbReference type="Proteomes" id="UP000316747"/>
    </source>
</evidence>
<protein>
    <submittedName>
        <fullName evidence="3">Pimeloyl-ACP methyl ester carboxylesterase</fullName>
    </submittedName>
</protein>
<feature type="compositionally biased region" description="Low complexity" evidence="1">
    <location>
        <begin position="345"/>
        <end position="358"/>
    </location>
</feature>
<comment type="caution">
    <text evidence="3">The sequence shown here is derived from an EMBL/GenBank/DDBJ whole genome shotgun (WGS) entry which is preliminary data.</text>
</comment>
<dbReference type="RefSeq" id="WP_185748995.1">
    <property type="nucleotide sequence ID" value="NZ_VFPM01000002.1"/>
</dbReference>
<dbReference type="InterPro" id="IPR029058">
    <property type="entry name" value="AB_hydrolase_fold"/>
</dbReference>
<organism evidence="3 4">
    <name type="scientific">Humibacillus xanthopallidus</name>
    <dbReference type="NCBI Taxonomy" id="412689"/>
    <lineage>
        <taxon>Bacteria</taxon>
        <taxon>Bacillati</taxon>
        <taxon>Actinomycetota</taxon>
        <taxon>Actinomycetes</taxon>
        <taxon>Micrococcales</taxon>
        <taxon>Intrasporangiaceae</taxon>
        <taxon>Humibacillus</taxon>
    </lineage>
</organism>
<dbReference type="PANTHER" id="PTHR43798">
    <property type="entry name" value="MONOACYLGLYCEROL LIPASE"/>
    <property type="match status" value="1"/>
</dbReference>
<evidence type="ECO:0000256" key="1">
    <source>
        <dbReference type="SAM" id="MobiDB-lite"/>
    </source>
</evidence>
<dbReference type="Gene3D" id="3.40.50.1820">
    <property type="entry name" value="alpha/beta hydrolase"/>
    <property type="match status" value="1"/>
</dbReference>
<feature type="domain" description="AB hydrolase-1" evidence="2">
    <location>
        <begin position="145"/>
        <end position="329"/>
    </location>
</feature>
<dbReference type="GO" id="GO:0003824">
    <property type="term" value="F:catalytic activity"/>
    <property type="evidence" value="ECO:0007669"/>
    <property type="project" value="UniProtKB-ARBA"/>
</dbReference>
<dbReference type="SUPFAM" id="SSF53474">
    <property type="entry name" value="alpha/beta-Hydrolases"/>
    <property type="match status" value="1"/>
</dbReference>
<evidence type="ECO:0000313" key="3">
    <source>
        <dbReference type="EMBL" id="TQM61865.1"/>
    </source>
</evidence>
<dbReference type="GO" id="GO:0016020">
    <property type="term" value="C:membrane"/>
    <property type="evidence" value="ECO:0007669"/>
    <property type="project" value="TreeGrafter"/>
</dbReference>
<feature type="region of interest" description="Disordered" evidence="1">
    <location>
        <begin position="345"/>
        <end position="366"/>
    </location>
</feature>
<dbReference type="InterPro" id="IPR050266">
    <property type="entry name" value="AB_hydrolase_sf"/>
</dbReference>
<sequence length="366" mass="39331">MTRRTQLPADALVSEVDPPAEQLGSNDAAGAGRRPAPEPVWGIARAVIAGATRAATAGGAMVRRRLRAQPTSSPDPVFGIFANGMAYLRMGGGPKTLLWIPGGPGNTLPTGGLALRMGQSWSRPFADAGYTVWWVTRRQNMPTGHSFADMANDYAQVIGEEFGGKVDLVLGMSTGGQIAFYLAAGHPETFQHIIIVAAGYADAEHDKDLLLRSARLLSQGRAGEAMALFVDDMYPRVPRPARRILGEVMGRSMYGNTHPHFDNDVMVEAEAEAASDAREVLPDITIPVLLVGGDQDPYFPKEMFQDTAGLIPDCTLRLYEGKGHEGLLSEKRFLQDVLTFIAEHPAAQPEPATEQPETNDQLGAAT</sequence>
<feature type="region of interest" description="Disordered" evidence="1">
    <location>
        <begin position="1"/>
        <end position="36"/>
    </location>
</feature>
<dbReference type="AlphaFoldDB" id="A0A543HU53"/>
<dbReference type="Proteomes" id="UP000316747">
    <property type="component" value="Unassembled WGS sequence"/>
</dbReference>
<accession>A0A543HU53</accession>
<evidence type="ECO:0000259" key="2">
    <source>
        <dbReference type="Pfam" id="PF00561"/>
    </source>
</evidence>
<reference evidence="3 4" key="1">
    <citation type="submission" date="2019-06" db="EMBL/GenBank/DDBJ databases">
        <title>Genome sequencing of plant associated microbes to promote plant fitness in Sorghum bicolor and Oryza sativa.</title>
        <authorList>
            <person name="Coleman-Derr D."/>
        </authorList>
    </citation>
    <scope>NUCLEOTIDE SEQUENCE [LARGE SCALE GENOMIC DNA]</scope>
    <source>
        <strain evidence="3 4">KV-663</strain>
    </source>
</reference>
<dbReference type="InterPro" id="IPR000073">
    <property type="entry name" value="AB_hydrolase_1"/>
</dbReference>
<dbReference type="EMBL" id="VFPM01000002">
    <property type="protein sequence ID" value="TQM61865.1"/>
    <property type="molecule type" value="Genomic_DNA"/>
</dbReference>
<keyword evidence="4" id="KW-1185">Reference proteome</keyword>
<dbReference type="PANTHER" id="PTHR43798:SF33">
    <property type="entry name" value="HYDROLASE, PUTATIVE (AFU_ORTHOLOGUE AFUA_2G14860)-RELATED"/>
    <property type="match status" value="1"/>
</dbReference>
<dbReference type="Pfam" id="PF00561">
    <property type="entry name" value="Abhydrolase_1"/>
    <property type="match status" value="1"/>
</dbReference>
<name>A0A543HU53_9MICO</name>